<dbReference type="CDD" id="cd00590">
    <property type="entry name" value="RRM_SF"/>
    <property type="match status" value="1"/>
</dbReference>
<feature type="compositionally biased region" description="Basic and acidic residues" evidence="5">
    <location>
        <begin position="9"/>
        <end position="29"/>
    </location>
</feature>
<keyword evidence="2 4" id="KW-0694">RNA-binding</keyword>
<feature type="compositionally biased region" description="Low complexity" evidence="5">
    <location>
        <begin position="30"/>
        <end position="41"/>
    </location>
</feature>
<evidence type="ECO:0000256" key="5">
    <source>
        <dbReference type="SAM" id="MobiDB-lite"/>
    </source>
</evidence>
<feature type="compositionally biased region" description="Polar residues" evidence="5">
    <location>
        <begin position="266"/>
        <end position="281"/>
    </location>
</feature>
<proteinExistence type="predicted"/>
<dbReference type="InterPro" id="IPR051945">
    <property type="entry name" value="RRM_MRD1_RNA_proc_ribogen"/>
</dbReference>
<dbReference type="Gene3D" id="3.30.70.330">
    <property type="match status" value="2"/>
</dbReference>
<dbReference type="SUPFAM" id="SSF54928">
    <property type="entry name" value="RNA-binding domain, RBD"/>
    <property type="match status" value="2"/>
</dbReference>
<name>A0A0D6M282_9BILA</name>
<sequence>MKTPAPKSNQKEIKSALKSGKGTDVKKSVDVSAAATPATSSKKIPEETVVKPASKKENAAQPKKVDSLAATKKIDGVKSKLDQSAVVDEENKRRLERDERSLFIKGFPKNTKTKDLEALHADIESVRHRKGTSFAWFVFRTEASCKKAHSMLSAAKIDGKPLFVDFCGSKSAKAGTVQKEQKPINPLELYINGLPPMVTKDDIKNVFRAAVSIHIPNARPHELKRAFIMFSSEEDAKSAFDKGKGLKLAGRSVEVFYARIRPDTLQSSPVKPAKNAQTVKPTNEVKVKKTPVAAKNDESDSDEDDSDEEEIESSDEGIEEVVAKPSAKAALNKRCLSLLAFARLLTHPSPPQRSH</sequence>
<evidence type="ECO:0000313" key="8">
    <source>
        <dbReference type="Proteomes" id="UP000054495"/>
    </source>
</evidence>
<dbReference type="Proteomes" id="UP000054495">
    <property type="component" value="Unassembled WGS sequence"/>
</dbReference>
<accession>A0A0D6M282</accession>
<dbReference type="PROSITE" id="PS50102">
    <property type="entry name" value="RRM"/>
    <property type="match status" value="2"/>
</dbReference>
<evidence type="ECO:0000256" key="4">
    <source>
        <dbReference type="PROSITE-ProRule" id="PRU00176"/>
    </source>
</evidence>
<keyword evidence="3" id="KW-0539">Nucleus</keyword>
<dbReference type="PANTHER" id="PTHR48039:SF1">
    <property type="entry name" value="RNA BINDING MOTIF PROTEIN 14 ISOFORM X1"/>
    <property type="match status" value="1"/>
</dbReference>
<gene>
    <name evidence="7" type="ORF">ANCCEY_02570</name>
</gene>
<feature type="domain" description="RRM" evidence="6">
    <location>
        <begin position="100"/>
        <end position="169"/>
    </location>
</feature>
<dbReference type="GO" id="GO:0003729">
    <property type="term" value="F:mRNA binding"/>
    <property type="evidence" value="ECO:0007669"/>
    <property type="project" value="TreeGrafter"/>
</dbReference>
<dbReference type="Pfam" id="PF00076">
    <property type="entry name" value="RRM_1"/>
    <property type="match status" value="1"/>
</dbReference>
<evidence type="ECO:0000313" key="7">
    <source>
        <dbReference type="EMBL" id="EPB78340.1"/>
    </source>
</evidence>
<evidence type="ECO:0000256" key="3">
    <source>
        <dbReference type="ARBA" id="ARBA00023242"/>
    </source>
</evidence>
<evidence type="ECO:0000256" key="1">
    <source>
        <dbReference type="ARBA" id="ARBA00004123"/>
    </source>
</evidence>
<feature type="region of interest" description="Disordered" evidence="5">
    <location>
        <begin position="266"/>
        <end position="322"/>
    </location>
</feature>
<keyword evidence="8" id="KW-1185">Reference proteome</keyword>
<feature type="domain" description="RRM" evidence="6">
    <location>
        <begin position="187"/>
        <end position="260"/>
    </location>
</feature>
<organism evidence="7 8">
    <name type="scientific">Ancylostoma ceylanicum</name>
    <dbReference type="NCBI Taxonomy" id="53326"/>
    <lineage>
        <taxon>Eukaryota</taxon>
        <taxon>Metazoa</taxon>
        <taxon>Ecdysozoa</taxon>
        <taxon>Nematoda</taxon>
        <taxon>Chromadorea</taxon>
        <taxon>Rhabditida</taxon>
        <taxon>Rhabditina</taxon>
        <taxon>Rhabditomorpha</taxon>
        <taxon>Strongyloidea</taxon>
        <taxon>Ancylostomatidae</taxon>
        <taxon>Ancylostomatinae</taxon>
        <taxon>Ancylostoma</taxon>
    </lineage>
</organism>
<dbReference type="EMBL" id="KE124814">
    <property type="protein sequence ID" value="EPB78340.1"/>
    <property type="molecule type" value="Genomic_DNA"/>
</dbReference>
<dbReference type="InterPro" id="IPR000504">
    <property type="entry name" value="RRM_dom"/>
</dbReference>
<comment type="subcellular location">
    <subcellularLocation>
        <location evidence="1">Nucleus</location>
    </subcellularLocation>
</comment>
<dbReference type="SMART" id="SM00360">
    <property type="entry name" value="RRM"/>
    <property type="match status" value="2"/>
</dbReference>
<protein>
    <recommendedName>
        <fullName evidence="6">RRM domain-containing protein</fullName>
    </recommendedName>
</protein>
<feature type="compositionally biased region" description="Basic and acidic residues" evidence="5">
    <location>
        <begin position="43"/>
        <end position="67"/>
    </location>
</feature>
<dbReference type="PANTHER" id="PTHR48039">
    <property type="entry name" value="RNA-BINDING MOTIF PROTEIN 14B"/>
    <property type="match status" value="1"/>
</dbReference>
<feature type="compositionally biased region" description="Acidic residues" evidence="5">
    <location>
        <begin position="299"/>
        <end position="319"/>
    </location>
</feature>
<dbReference type="AlphaFoldDB" id="A0A0D6M282"/>
<evidence type="ECO:0000259" key="6">
    <source>
        <dbReference type="PROSITE" id="PS50102"/>
    </source>
</evidence>
<dbReference type="InterPro" id="IPR012677">
    <property type="entry name" value="Nucleotide-bd_a/b_plait_sf"/>
</dbReference>
<reference evidence="7 8" key="1">
    <citation type="submission" date="2013-05" db="EMBL/GenBank/DDBJ databases">
        <title>Draft genome of the parasitic nematode Anyclostoma ceylanicum.</title>
        <authorList>
            <person name="Mitreva M."/>
        </authorList>
    </citation>
    <scope>NUCLEOTIDE SEQUENCE [LARGE SCALE GENOMIC DNA]</scope>
</reference>
<dbReference type="InterPro" id="IPR035979">
    <property type="entry name" value="RBD_domain_sf"/>
</dbReference>
<dbReference type="GO" id="GO:0005730">
    <property type="term" value="C:nucleolus"/>
    <property type="evidence" value="ECO:0007669"/>
    <property type="project" value="TreeGrafter"/>
</dbReference>
<evidence type="ECO:0000256" key="2">
    <source>
        <dbReference type="ARBA" id="ARBA00022884"/>
    </source>
</evidence>
<feature type="region of interest" description="Disordered" evidence="5">
    <location>
        <begin position="1"/>
        <end position="67"/>
    </location>
</feature>